<evidence type="ECO:0000256" key="1">
    <source>
        <dbReference type="SAM" id="SignalP"/>
    </source>
</evidence>
<dbReference type="Gene3D" id="2.30.180.10">
    <property type="entry name" value="FAS1 domain"/>
    <property type="match status" value="1"/>
</dbReference>
<protein>
    <recommendedName>
        <fullName evidence="2">FAS1 domain-containing protein</fullName>
    </recommendedName>
</protein>
<feature type="domain" description="FAS1" evidence="2">
    <location>
        <begin position="33"/>
        <end position="164"/>
    </location>
</feature>
<dbReference type="STRING" id="1449350.OCH239_03180"/>
<evidence type="ECO:0000313" key="3">
    <source>
        <dbReference type="EMBL" id="ETX10129.1"/>
    </source>
</evidence>
<reference evidence="3 4" key="1">
    <citation type="submission" date="2014-01" db="EMBL/GenBank/DDBJ databases">
        <title>Roseivivax halodurans JCM 10272 Genome Sequencing.</title>
        <authorList>
            <person name="Lai Q."/>
            <person name="Li G."/>
            <person name="Shao Z."/>
        </authorList>
    </citation>
    <scope>NUCLEOTIDE SEQUENCE [LARGE SCALE GENOMIC DNA]</scope>
    <source>
        <strain evidence="3 4">JCM 10272</strain>
    </source>
</reference>
<dbReference type="InterPro" id="IPR036378">
    <property type="entry name" value="FAS1_dom_sf"/>
</dbReference>
<dbReference type="PROSITE" id="PS50213">
    <property type="entry name" value="FAS1"/>
    <property type="match status" value="1"/>
</dbReference>
<comment type="caution">
    <text evidence="3">The sequence shown here is derived from an EMBL/GenBank/DDBJ whole genome shotgun (WGS) entry which is preliminary data.</text>
</comment>
<dbReference type="GO" id="GO:0005615">
    <property type="term" value="C:extracellular space"/>
    <property type="evidence" value="ECO:0007669"/>
    <property type="project" value="TreeGrafter"/>
</dbReference>
<evidence type="ECO:0000259" key="2">
    <source>
        <dbReference type="PROSITE" id="PS50213"/>
    </source>
</evidence>
<dbReference type="PANTHER" id="PTHR10900:SF77">
    <property type="entry name" value="FI19380P1"/>
    <property type="match status" value="1"/>
</dbReference>
<dbReference type="PATRIC" id="fig|1449350.3.peg.4290"/>
<dbReference type="SMART" id="SM00554">
    <property type="entry name" value="FAS1"/>
    <property type="match status" value="1"/>
</dbReference>
<accession>X7E224</accession>
<dbReference type="eggNOG" id="COG2335">
    <property type="taxonomic scope" value="Bacteria"/>
</dbReference>
<dbReference type="EMBL" id="JALZ01000100">
    <property type="protein sequence ID" value="ETX10129.1"/>
    <property type="molecule type" value="Genomic_DNA"/>
</dbReference>
<organism evidence="3 4">
    <name type="scientific">Roseivivax halodurans JCM 10272</name>
    <dbReference type="NCBI Taxonomy" id="1449350"/>
    <lineage>
        <taxon>Bacteria</taxon>
        <taxon>Pseudomonadati</taxon>
        <taxon>Pseudomonadota</taxon>
        <taxon>Alphaproteobacteria</taxon>
        <taxon>Rhodobacterales</taxon>
        <taxon>Roseobacteraceae</taxon>
        <taxon>Roseivivax</taxon>
    </lineage>
</organism>
<dbReference type="PANTHER" id="PTHR10900">
    <property type="entry name" value="PERIOSTIN-RELATED"/>
    <property type="match status" value="1"/>
</dbReference>
<dbReference type="AlphaFoldDB" id="X7E224"/>
<name>X7E224_9RHOB</name>
<keyword evidence="4" id="KW-1185">Reference proteome</keyword>
<proteinExistence type="predicted"/>
<dbReference type="FunFam" id="2.30.180.10:FF:000032">
    <property type="entry name" value="Fasciclin domain-containing protein, putative"/>
    <property type="match status" value="1"/>
</dbReference>
<dbReference type="OrthoDB" id="9800666at2"/>
<evidence type="ECO:0000313" key="4">
    <source>
        <dbReference type="Proteomes" id="UP000022447"/>
    </source>
</evidence>
<feature type="signal peptide" evidence="1">
    <location>
        <begin position="1"/>
        <end position="26"/>
    </location>
</feature>
<feature type="chain" id="PRO_5004979299" description="FAS1 domain-containing protein" evidence="1">
    <location>
        <begin position="27"/>
        <end position="170"/>
    </location>
</feature>
<dbReference type="Proteomes" id="UP000022447">
    <property type="component" value="Unassembled WGS sequence"/>
</dbReference>
<dbReference type="InterPro" id="IPR050904">
    <property type="entry name" value="Adhesion/Biosynth-related"/>
</dbReference>
<dbReference type="RefSeq" id="WP_037267471.1">
    <property type="nucleotide sequence ID" value="NZ_JALZ01000100.1"/>
</dbReference>
<keyword evidence="1" id="KW-0732">Signal</keyword>
<dbReference type="InterPro" id="IPR000782">
    <property type="entry name" value="FAS1_domain"/>
</dbReference>
<dbReference type="SUPFAM" id="SSF82153">
    <property type="entry name" value="FAS1 domain"/>
    <property type="match status" value="1"/>
</dbReference>
<sequence>MDRRTLLSSALAAGILALVLPVRAFAQTGTAPTETVAGIISSDRDLDTLASLLMAADLLDGLREAGPFTVFAPVNDAFEAMGEATLSDLTAEENADRLRRLLLHHVVPNVLMPGALRGGRSVETLAGTQIEITDEETLLIGGAELLTPGTEIPNGVVHKIGSVLEAPEQA</sequence>
<gene>
    <name evidence="3" type="ORF">OCH239_03180</name>
</gene>
<dbReference type="Pfam" id="PF02469">
    <property type="entry name" value="Fasciclin"/>
    <property type="match status" value="1"/>
</dbReference>